<dbReference type="PANTHER" id="PTHR37326:SF2">
    <property type="entry name" value="SUCCINYLGLUTAMATE DESUCCINYLASE_ASPARTOACYLASE FAMILY PROTEIN"/>
    <property type="match status" value="1"/>
</dbReference>
<sequence>MGVVNSGRGEKKRVRKNSPFKFMDHTVQAGERKVLEIEAAKLYTHSPLSIPVEIIHGKQAGPVLMVNAAIHGDELNGVEIVRQLIEKVDANKLKGTLIAVPIVNVFGFIHKSRYLPDRRDLNRCFPGTEKGSLASRIAHTFFTEVAEKANYIIDLHTGAIHRTNLPQIRACLDNEDTLRMAKAFGTPVIIDSAIRDGSLRSEAEKRGIPVLTYEAGEALRFEPIAINAGVIGVLRVMQELGMHRPSRKKVPESVTAKSTSWIRADSDGILRTMVTLGDRVNKGQVLAYISSPLGHEEITMLAPKDGIVIGQQTLPLVNEGDAVFHLAYFTEDNDAVGDTVETYIGQVIEHVEAKDEHITTGFIAVPGKSDNT</sequence>
<comment type="caution">
    <text evidence="6">The sequence shown here is derived from an EMBL/GenBank/DDBJ whole genome shotgun (WGS) entry which is preliminary data.</text>
</comment>
<gene>
    <name evidence="6" type="ORF">GCM10007931_06880</name>
</gene>
<dbReference type="CDD" id="cd06251">
    <property type="entry name" value="M14_ASTE_ASPA-like"/>
    <property type="match status" value="1"/>
</dbReference>
<dbReference type="InterPro" id="IPR043795">
    <property type="entry name" value="N-alpha-Ac-DABA-like"/>
</dbReference>
<dbReference type="Gene3D" id="3.40.630.10">
    <property type="entry name" value="Zn peptidases"/>
    <property type="match status" value="1"/>
</dbReference>
<comment type="cofactor">
    <cofactor evidence="1">
        <name>Zn(2+)</name>
        <dbReference type="ChEBI" id="CHEBI:29105"/>
    </cofactor>
</comment>
<dbReference type="PIRSF" id="PIRSF039012">
    <property type="entry name" value="ASP"/>
    <property type="match status" value="1"/>
</dbReference>
<evidence type="ECO:0000256" key="4">
    <source>
        <dbReference type="ARBA" id="ARBA00022833"/>
    </source>
</evidence>
<dbReference type="Proteomes" id="UP001157156">
    <property type="component" value="Unassembled WGS sequence"/>
</dbReference>
<keyword evidence="7" id="KW-1185">Reference proteome</keyword>
<evidence type="ECO:0000259" key="5">
    <source>
        <dbReference type="Pfam" id="PF24827"/>
    </source>
</evidence>
<feature type="domain" description="Succinylglutamate desuccinylase/Aspartoacylase catalytic" evidence="5">
    <location>
        <begin position="61"/>
        <end position="239"/>
    </location>
</feature>
<evidence type="ECO:0000256" key="1">
    <source>
        <dbReference type="ARBA" id="ARBA00001947"/>
    </source>
</evidence>
<reference evidence="7" key="1">
    <citation type="journal article" date="2019" name="Int. J. Syst. Evol. Microbiol.">
        <title>The Global Catalogue of Microorganisms (GCM) 10K type strain sequencing project: providing services to taxonomists for standard genome sequencing and annotation.</title>
        <authorList>
            <consortium name="The Broad Institute Genomics Platform"/>
            <consortium name="The Broad Institute Genome Sequencing Center for Infectious Disease"/>
            <person name="Wu L."/>
            <person name="Ma J."/>
        </authorList>
    </citation>
    <scope>NUCLEOTIDE SEQUENCE [LARGE SCALE GENOMIC DNA]</scope>
    <source>
        <strain evidence="7">NBRC 111146</strain>
    </source>
</reference>
<dbReference type="InterPro" id="IPR053138">
    <property type="entry name" value="N-alpha-Ac-DABA_deacetylase"/>
</dbReference>
<protein>
    <submittedName>
        <fullName evidence="6">Deacylase</fullName>
    </submittedName>
</protein>
<dbReference type="PANTHER" id="PTHR37326">
    <property type="entry name" value="BLL3975 PROTEIN"/>
    <property type="match status" value="1"/>
</dbReference>
<evidence type="ECO:0000313" key="6">
    <source>
        <dbReference type="EMBL" id="GLT13714.1"/>
    </source>
</evidence>
<organism evidence="6 7">
    <name type="scientific">Vibrio algivorus</name>
    <dbReference type="NCBI Taxonomy" id="1667024"/>
    <lineage>
        <taxon>Bacteria</taxon>
        <taxon>Pseudomonadati</taxon>
        <taxon>Pseudomonadota</taxon>
        <taxon>Gammaproteobacteria</taxon>
        <taxon>Vibrionales</taxon>
        <taxon>Vibrionaceae</taxon>
        <taxon>Vibrio</taxon>
    </lineage>
</organism>
<dbReference type="SUPFAM" id="SSF53187">
    <property type="entry name" value="Zn-dependent exopeptidases"/>
    <property type="match status" value="1"/>
</dbReference>
<keyword evidence="3" id="KW-0378">Hydrolase</keyword>
<dbReference type="Pfam" id="PF24827">
    <property type="entry name" value="AstE_AspA_cat"/>
    <property type="match status" value="1"/>
</dbReference>
<dbReference type="InterPro" id="IPR055438">
    <property type="entry name" value="AstE_AspA_cat"/>
</dbReference>
<dbReference type="EMBL" id="BSPV01000003">
    <property type="protein sequence ID" value="GLT13714.1"/>
    <property type="molecule type" value="Genomic_DNA"/>
</dbReference>
<keyword evidence="2" id="KW-0479">Metal-binding</keyword>
<accession>A0ABQ6ELN8</accession>
<evidence type="ECO:0000313" key="7">
    <source>
        <dbReference type="Proteomes" id="UP001157156"/>
    </source>
</evidence>
<evidence type="ECO:0000256" key="3">
    <source>
        <dbReference type="ARBA" id="ARBA00022801"/>
    </source>
</evidence>
<evidence type="ECO:0000256" key="2">
    <source>
        <dbReference type="ARBA" id="ARBA00022723"/>
    </source>
</evidence>
<keyword evidence="4" id="KW-0862">Zinc</keyword>
<proteinExistence type="predicted"/>
<name>A0ABQ6ELN8_9VIBR</name>